<organism evidence="8">
    <name type="scientific">candidate division TA06 bacterium ADurb.Bin131</name>
    <dbReference type="NCBI Taxonomy" id="1852827"/>
    <lineage>
        <taxon>Bacteria</taxon>
        <taxon>Bacteria division TA06</taxon>
    </lineage>
</organism>
<gene>
    <name evidence="8" type="primary">mnhC1</name>
    <name evidence="8" type="ORF">BWX89_01534</name>
</gene>
<evidence type="ECO:0000256" key="4">
    <source>
        <dbReference type="ARBA" id="ARBA00022692"/>
    </source>
</evidence>
<dbReference type="PANTHER" id="PTHR34583">
    <property type="entry name" value="ANTIPORTER SUBUNIT MNHC2-RELATED"/>
    <property type="match status" value="1"/>
</dbReference>
<proteinExistence type="inferred from homology"/>
<feature type="transmembrane region" description="Helical" evidence="7">
    <location>
        <begin position="26"/>
        <end position="46"/>
    </location>
</feature>
<evidence type="ECO:0000313" key="8">
    <source>
        <dbReference type="EMBL" id="OQB71974.1"/>
    </source>
</evidence>
<protein>
    <submittedName>
        <fullName evidence="8">Na(+)/H(+) antiporter subunit C1</fullName>
    </submittedName>
</protein>
<reference evidence="8" key="1">
    <citation type="submission" date="2017-02" db="EMBL/GenBank/DDBJ databases">
        <title>Delving into the versatile metabolic prowess of the omnipresent phylum Bacteroidetes.</title>
        <authorList>
            <person name="Nobu M.K."/>
            <person name="Mei R."/>
            <person name="Narihiro T."/>
            <person name="Kuroda K."/>
            <person name="Liu W.-T."/>
        </authorList>
    </citation>
    <scope>NUCLEOTIDE SEQUENCE</scope>
    <source>
        <strain evidence="8">ADurb.Bin131</strain>
    </source>
</reference>
<keyword evidence="5 7" id="KW-1133">Transmembrane helix</keyword>
<evidence type="ECO:0000256" key="2">
    <source>
        <dbReference type="ARBA" id="ARBA00010388"/>
    </source>
</evidence>
<dbReference type="EMBL" id="MWDQ01000146">
    <property type="protein sequence ID" value="OQB71974.1"/>
    <property type="molecule type" value="Genomic_DNA"/>
</dbReference>
<dbReference type="Proteomes" id="UP000485562">
    <property type="component" value="Unassembled WGS sequence"/>
</dbReference>
<dbReference type="Pfam" id="PF00420">
    <property type="entry name" value="Oxidored_q2"/>
    <property type="match status" value="1"/>
</dbReference>
<evidence type="ECO:0000256" key="1">
    <source>
        <dbReference type="ARBA" id="ARBA00004651"/>
    </source>
</evidence>
<feature type="transmembrane region" description="Helical" evidence="7">
    <location>
        <begin position="75"/>
        <end position="96"/>
    </location>
</feature>
<sequence length="115" mass="13099">MVYTLCFILFVIGLYGVTCKKNIVKIILGFLIMEYSVNLFLILLGWRKNGVVPIVEPDTVMEYFKTMSVDPLPQAMVLISIVTGLGTLILMVALAIRLYQRYGTFDITEMNRLKK</sequence>
<dbReference type="InterPro" id="IPR050601">
    <property type="entry name" value="CPA3_antiporter_subunitC"/>
</dbReference>
<evidence type="ECO:0000256" key="6">
    <source>
        <dbReference type="ARBA" id="ARBA00023136"/>
    </source>
</evidence>
<evidence type="ECO:0000256" key="7">
    <source>
        <dbReference type="SAM" id="Phobius"/>
    </source>
</evidence>
<evidence type="ECO:0000256" key="5">
    <source>
        <dbReference type="ARBA" id="ARBA00022989"/>
    </source>
</evidence>
<comment type="caution">
    <text evidence="8">The sequence shown here is derived from an EMBL/GenBank/DDBJ whole genome shotgun (WGS) entry which is preliminary data.</text>
</comment>
<accession>A0A1V6C551</accession>
<comment type="similarity">
    <text evidence="2">Belongs to the CPA3 antiporters (TC 2.A.63) subunit C family.</text>
</comment>
<keyword evidence="6 7" id="KW-0472">Membrane</keyword>
<keyword evidence="3" id="KW-1003">Cell membrane</keyword>
<dbReference type="Gene3D" id="1.10.287.3510">
    <property type="match status" value="1"/>
</dbReference>
<dbReference type="PANTHER" id="PTHR34583:SF2">
    <property type="entry name" value="ANTIPORTER SUBUNIT MNHC2-RELATED"/>
    <property type="match status" value="1"/>
</dbReference>
<dbReference type="AlphaFoldDB" id="A0A1V6C551"/>
<evidence type="ECO:0000256" key="3">
    <source>
        <dbReference type="ARBA" id="ARBA00022475"/>
    </source>
</evidence>
<comment type="subcellular location">
    <subcellularLocation>
        <location evidence="1">Cell membrane</location>
        <topology evidence="1">Multi-pass membrane protein</topology>
    </subcellularLocation>
</comment>
<name>A0A1V6C551_UNCT6</name>
<dbReference type="GO" id="GO:0005886">
    <property type="term" value="C:plasma membrane"/>
    <property type="evidence" value="ECO:0007669"/>
    <property type="project" value="UniProtKB-SubCell"/>
</dbReference>
<keyword evidence="4 7" id="KW-0812">Transmembrane</keyword>
<dbReference type="InterPro" id="IPR039428">
    <property type="entry name" value="NUOK/Mnh_C1-like"/>
</dbReference>